<evidence type="ECO:0000256" key="7">
    <source>
        <dbReference type="ARBA" id="ARBA00022827"/>
    </source>
</evidence>
<evidence type="ECO:0000313" key="13">
    <source>
        <dbReference type="Proteomes" id="UP000627781"/>
    </source>
</evidence>
<evidence type="ECO:0000256" key="5">
    <source>
        <dbReference type="ARBA" id="ARBA00022679"/>
    </source>
</evidence>
<evidence type="ECO:0000256" key="10">
    <source>
        <dbReference type="ARBA" id="ARBA00048540"/>
    </source>
</evidence>
<keyword evidence="7 11" id="KW-0274">FAD</keyword>
<protein>
    <recommendedName>
        <fullName evidence="3 11">FAD:protein FMN transferase</fullName>
        <ecNumber evidence="2 11">2.7.1.180</ecNumber>
    </recommendedName>
    <alternativeName>
        <fullName evidence="9 11">Flavin transferase</fullName>
    </alternativeName>
</protein>
<keyword evidence="8 11" id="KW-0460">Magnesium</keyword>
<evidence type="ECO:0000256" key="1">
    <source>
        <dbReference type="ARBA" id="ARBA00001946"/>
    </source>
</evidence>
<dbReference type="Gene3D" id="3.10.520.10">
    <property type="entry name" value="ApbE-like domains"/>
    <property type="match status" value="1"/>
</dbReference>
<keyword evidence="6 11" id="KW-0479">Metal-binding</keyword>
<dbReference type="Proteomes" id="UP000627781">
    <property type="component" value="Unassembled WGS sequence"/>
</dbReference>
<dbReference type="Pfam" id="PF02424">
    <property type="entry name" value="ApbE"/>
    <property type="match status" value="1"/>
</dbReference>
<keyword evidence="5 11" id="KW-0808">Transferase</keyword>
<dbReference type="EMBL" id="JACSRA010000006">
    <property type="protein sequence ID" value="MBD7910728.1"/>
    <property type="molecule type" value="Genomic_DNA"/>
</dbReference>
<keyword evidence="4 11" id="KW-0285">Flavoprotein</keyword>
<evidence type="ECO:0000256" key="8">
    <source>
        <dbReference type="ARBA" id="ARBA00022842"/>
    </source>
</evidence>
<evidence type="ECO:0000256" key="2">
    <source>
        <dbReference type="ARBA" id="ARBA00011955"/>
    </source>
</evidence>
<evidence type="ECO:0000256" key="6">
    <source>
        <dbReference type="ARBA" id="ARBA00022723"/>
    </source>
</evidence>
<evidence type="ECO:0000256" key="11">
    <source>
        <dbReference type="PIRNR" id="PIRNR006268"/>
    </source>
</evidence>
<reference evidence="12 13" key="1">
    <citation type="submission" date="2020-08" db="EMBL/GenBank/DDBJ databases">
        <title>A Genomic Blueprint of the Chicken Gut Microbiome.</title>
        <authorList>
            <person name="Gilroy R."/>
            <person name="Ravi A."/>
            <person name="Getino M."/>
            <person name="Pursley I."/>
            <person name="Horton D.L."/>
            <person name="Alikhan N.-F."/>
            <person name="Baker D."/>
            <person name="Gharbi K."/>
            <person name="Hall N."/>
            <person name="Watson M."/>
            <person name="Adriaenssens E.M."/>
            <person name="Foster-Nyarko E."/>
            <person name="Jarju S."/>
            <person name="Secka A."/>
            <person name="Antonio M."/>
            <person name="Oren A."/>
            <person name="Chaudhuri R."/>
            <person name="La Ragione R.M."/>
            <person name="Hildebrand F."/>
            <person name="Pallen M.J."/>
        </authorList>
    </citation>
    <scope>NUCLEOTIDE SEQUENCE [LARGE SCALE GENOMIC DNA]</scope>
    <source>
        <strain evidence="12 13">Sa3CVN1</strain>
    </source>
</reference>
<evidence type="ECO:0000313" key="12">
    <source>
        <dbReference type="EMBL" id="MBD7910728.1"/>
    </source>
</evidence>
<comment type="similarity">
    <text evidence="11">Belongs to the ApbE family.</text>
</comment>
<organism evidence="12 13">
    <name type="scientific">Clostridium cibarium</name>
    <dbReference type="NCBI Taxonomy" id="2762247"/>
    <lineage>
        <taxon>Bacteria</taxon>
        <taxon>Bacillati</taxon>
        <taxon>Bacillota</taxon>
        <taxon>Clostridia</taxon>
        <taxon>Eubacteriales</taxon>
        <taxon>Clostridiaceae</taxon>
        <taxon>Clostridium</taxon>
    </lineage>
</organism>
<evidence type="ECO:0000256" key="9">
    <source>
        <dbReference type="ARBA" id="ARBA00031306"/>
    </source>
</evidence>
<dbReference type="InterPro" id="IPR003374">
    <property type="entry name" value="ApbE-like_sf"/>
</dbReference>
<comment type="caution">
    <text evidence="12">The sequence shown here is derived from an EMBL/GenBank/DDBJ whole genome shotgun (WGS) entry which is preliminary data.</text>
</comment>
<dbReference type="EC" id="2.7.1.180" evidence="2 11"/>
<dbReference type="GO" id="GO:0016740">
    <property type="term" value="F:transferase activity"/>
    <property type="evidence" value="ECO:0007669"/>
    <property type="project" value="UniProtKB-KW"/>
</dbReference>
<comment type="catalytic activity">
    <reaction evidence="10 11">
        <text>L-threonyl-[protein] + FAD = FMN-L-threonyl-[protein] + AMP + H(+)</text>
        <dbReference type="Rhea" id="RHEA:36847"/>
        <dbReference type="Rhea" id="RHEA-COMP:11060"/>
        <dbReference type="Rhea" id="RHEA-COMP:11061"/>
        <dbReference type="ChEBI" id="CHEBI:15378"/>
        <dbReference type="ChEBI" id="CHEBI:30013"/>
        <dbReference type="ChEBI" id="CHEBI:57692"/>
        <dbReference type="ChEBI" id="CHEBI:74257"/>
        <dbReference type="ChEBI" id="CHEBI:456215"/>
        <dbReference type="EC" id="2.7.1.180"/>
    </reaction>
</comment>
<accession>A0ABR8PRC6</accession>
<dbReference type="InterPro" id="IPR024932">
    <property type="entry name" value="ApbE"/>
</dbReference>
<dbReference type="PIRSF" id="PIRSF006268">
    <property type="entry name" value="ApbE"/>
    <property type="match status" value="1"/>
</dbReference>
<keyword evidence="13" id="KW-1185">Reference proteome</keyword>
<evidence type="ECO:0000256" key="4">
    <source>
        <dbReference type="ARBA" id="ARBA00022630"/>
    </source>
</evidence>
<gene>
    <name evidence="12" type="ORF">H9661_05080</name>
</gene>
<proteinExistence type="inferred from homology"/>
<sequence>MELLFLILIISILFLIFFTKNKPNIVSEKSYYILGTLINLKVFGKESEKAIDEAIERLIDIDNKMSAFKESSEISKINKNAGIALQTVSNETFSLIDKSISYSELSEGAFDPTIRPLVSLWGIGTKSERVPTEIEINDNLKLVNYRDIILNKDDNSIGLKKQNQSIDLGGIAKGYAADEVVNIFLKHGIKSAIIDLGGNIFVLGNKNNESFWNVGIQNPFMPRGEHIGILSLKDKSIVTSGNYERFFIKDNKAFHHIIDPKTGYPSSSNVISATIISDNSIDGDGLSTGVYIMGLDKALDLIESIKGVDAIFITNDKNVFVTSGIRHNFKLSNTEFIYNNN</sequence>
<evidence type="ECO:0000256" key="3">
    <source>
        <dbReference type="ARBA" id="ARBA00016337"/>
    </source>
</evidence>
<dbReference type="SUPFAM" id="SSF143631">
    <property type="entry name" value="ApbE-like"/>
    <property type="match status" value="1"/>
</dbReference>
<name>A0ABR8PRC6_9CLOT</name>
<dbReference type="PANTHER" id="PTHR30040">
    <property type="entry name" value="THIAMINE BIOSYNTHESIS LIPOPROTEIN APBE"/>
    <property type="match status" value="1"/>
</dbReference>
<dbReference type="PANTHER" id="PTHR30040:SF2">
    <property type="entry name" value="FAD:PROTEIN FMN TRANSFERASE"/>
    <property type="match status" value="1"/>
</dbReference>
<comment type="cofactor">
    <cofactor evidence="1">
        <name>Mg(2+)</name>
        <dbReference type="ChEBI" id="CHEBI:18420"/>
    </cofactor>
</comment>